<dbReference type="PANTHER" id="PTHR30408">
    <property type="entry name" value="TYPE-1 RESTRICTION ENZYME ECOKI SPECIFICITY PROTEIN"/>
    <property type="match status" value="1"/>
</dbReference>
<dbReference type="InterPro" id="IPR000055">
    <property type="entry name" value="Restrct_endonuc_typeI_TRD"/>
</dbReference>
<protein>
    <submittedName>
        <fullName evidence="6">Type I restriction enzyme S subunit</fullName>
        <ecNumber evidence="6">3.1.21.3</ecNumber>
    </submittedName>
</protein>
<evidence type="ECO:0000256" key="1">
    <source>
        <dbReference type="ARBA" id="ARBA00010923"/>
    </source>
</evidence>
<name>A0A840QIW2_9BACI</name>
<sequence length="482" mass="54607">MSKTKKLTTEEQLEEALISEEEQSFNIPENWVWTKMGALTQVVGGGTPKSKVKEYYENGSIPWLTPADLSGYQDIYIERGKRNITDLGLSKSSAKMLPAKTVLLSSRAPIGYVAIASNELSTNQGFKSFIPSKAYHPEYLYWYMKFSKGYLESISSGSTFKELSGSKCKEISFPMPPMEEQKRIADKVKRLLNKIDEAKELIEEAKESFELRRAAILDKAFHGELTSTWRIENNHEYKALQSEYSKIDELLERFPKKKNIDNFPESWKLTDINEVCSESFYGPRFSKGDYSTDGGVPTVRTTDMTKDGGIELNNPPYVKVSGERLEAFKVLKGDLLVTRTGSIGTMAVFNGAYEAIPSAYLIRFRFKENINPRFIFYYLKSPIGQQMLGLGATAITQPNINAKTIKSIPIFIPSLSEQEKIVEILDGYFHKEKQISELLERDETINQLRSSLLNKAFRGELGTNDPTEESAIELLKEVLQEN</sequence>
<dbReference type="GO" id="GO:0009035">
    <property type="term" value="F:type I site-specific deoxyribonuclease activity"/>
    <property type="evidence" value="ECO:0007669"/>
    <property type="project" value="UniProtKB-EC"/>
</dbReference>
<keyword evidence="7" id="KW-1185">Reference proteome</keyword>
<dbReference type="CDD" id="cd17273">
    <property type="entry name" value="RMtype1_S_EcoJA69PI-TRD1-CR1_like"/>
    <property type="match status" value="1"/>
</dbReference>
<comment type="similarity">
    <text evidence="1">Belongs to the type-I restriction system S methylase family.</text>
</comment>
<feature type="domain" description="Type I restriction modification DNA specificity" evidence="5">
    <location>
        <begin position="264"/>
        <end position="440"/>
    </location>
</feature>
<dbReference type="Proteomes" id="UP000551878">
    <property type="component" value="Unassembled WGS sequence"/>
</dbReference>
<evidence type="ECO:0000256" key="2">
    <source>
        <dbReference type="ARBA" id="ARBA00022747"/>
    </source>
</evidence>
<reference evidence="6 7" key="1">
    <citation type="submission" date="2020-08" db="EMBL/GenBank/DDBJ databases">
        <title>Genomic Encyclopedia of Type Strains, Phase IV (KMG-IV): sequencing the most valuable type-strain genomes for metagenomic binning, comparative biology and taxonomic classification.</title>
        <authorList>
            <person name="Goeker M."/>
        </authorList>
    </citation>
    <scope>NUCLEOTIDE SEQUENCE [LARGE SCALE GENOMIC DNA]</scope>
    <source>
        <strain evidence="6 7">DSM 24696</strain>
    </source>
</reference>
<keyword evidence="3" id="KW-0238">DNA-binding</keyword>
<accession>A0A840QIW2</accession>
<gene>
    <name evidence="6" type="ORF">HNQ41_000058</name>
</gene>
<dbReference type="EMBL" id="JACHHB010000001">
    <property type="protein sequence ID" value="MBB5171918.1"/>
    <property type="molecule type" value="Genomic_DNA"/>
</dbReference>
<dbReference type="InterPro" id="IPR052021">
    <property type="entry name" value="Type-I_RS_S_subunit"/>
</dbReference>
<proteinExistence type="inferred from homology"/>
<dbReference type="EC" id="3.1.21.3" evidence="6"/>
<comment type="caution">
    <text evidence="6">The sequence shown here is derived from an EMBL/GenBank/DDBJ whole genome shotgun (WGS) entry which is preliminary data.</text>
</comment>
<feature type="coiled-coil region" evidence="4">
    <location>
        <begin position="178"/>
        <end position="208"/>
    </location>
</feature>
<dbReference type="SUPFAM" id="SSF116734">
    <property type="entry name" value="DNA methylase specificity domain"/>
    <property type="match status" value="2"/>
</dbReference>
<dbReference type="Pfam" id="PF01420">
    <property type="entry name" value="Methylase_S"/>
    <property type="match status" value="2"/>
</dbReference>
<dbReference type="RefSeq" id="WP_184662409.1">
    <property type="nucleotide sequence ID" value="NZ_JACHHB010000001.1"/>
</dbReference>
<evidence type="ECO:0000313" key="7">
    <source>
        <dbReference type="Proteomes" id="UP000551878"/>
    </source>
</evidence>
<dbReference type="AlphaFoldDB" id="A0A840QIW2"/>
<evidence type="ECO:0000256" key="4">
    <source>
        <dbReference type="SAM" id="Coils"/>
    </source>
</evidence>
<feature type="domain" description="Type I restriction modification DNA specificity" evidence="5">
    <location>
        <begin position="28"/>
        <end position="206"/>
    </location>
</feature>
<keyword evidence="4" id="KW-0175">Coiled coil</keyword>
<organism evidence="6 7">
    <name type="scientific">Texcoconibacillus texcoconensis</name>
    <dbReference type="NCBI Taxonomy" id="1095777"/>
    <lineage>
        <taxon>Bacteria</taxon>
        <taxon>Bacillati</taxon>
        <taxon>Bacillota</taxon>
        <taxon>Bacilli</taxon>
        <taxon>Bacillales</taxon>
        <taxon>Bacillaceae</taxon>
        <taxon>Texcoconibacillus</taxon>
    </lineage>
</organism>
<dbReference type="PANTHER" id="PTHR30408:SF12">
    <property type="entry name" value="TYPE I RESTRICTION ENZYME MJAVIII SPECIFICITY SUBUNIT"/>
    <property type="match status" value="1"/>
</dbReference>
<evidence type="ECO:0000259" key="5">
    <source>
        <dbReference type="Pfam" id="PF01420"/>
    </source>
</evidence>
<evidence type="ECO:0000313" key="6">
    <source>
        <dbReference type="EMBL" id="MBB5171918.1"/>
    </source>
</evidence>
<keyword evidence="2" id="KW-0680">Restriction system</keyword>
<evidence type="ECO:0000256" key="3">
    <source>
        <dbReference type="ARBA" id="ARBA00023125"/>
    </source>
</evidence>
<dbReference type="GO" id="GO:0009307">
    <property type="term" value="P:DNA restriction-modification system"/>
    <property type="evidence" value="ECO:0007669"/>
    <property type="project" value="UniProtKB-KW"/>
</dbReference>
<keyword evidence="6" id="KW-0378">Hydrolase</keyword>
<dbReference type="CDD" id="cd17517">
    <property type="entry name" value="RMtype1_S_EcoKI_StySPI-TRD2-CR2_like"/>
    <property type="match status" value="1"/>
</dbReference>
<dbReference type="Gene3D" id="3.90.220.20">
    <property type="entry name" value="DNA methylase specificity domains"/>
    <property type="match status" value="2"/>
</dbReference>
<dbReference type="GO" id="GO:0003677">
    <property type="term" value="F:DNA binding"/>
    <property type="evidence" value="ECO:0007669"/>
    <property type="project" value="UniProtKB-KW"/>
</dbReference>
<dbReference type="InterPro" id="IPR044946">
    <property type="entry name" value="Restrct_endonuc_typeI_TRD_sf"/>
</dbReference>